<protein>
    <submittedName>
        <fullName evidence="7">DNA-directed RNA polymerase sigma-70 factor</fullName>
    </submittedName>
</protein>
<dbReference type="InterPro" id="IPR036388">
    <property type="entry name" value="WH-like_DNA-bd_sf"/>
</dbReference>
<dbReference type="GO" id="GO:0016987">
    <property type="term" value="F:sigma factor activity"/>
    <property type="evidence" value="ECO:0007669"/>
    <property type="project" value="UniProtKB-KW"/>
</dbReference>
<keyword evidence="8" id="KW-1185">Reference proteome</keyword>
<dbReference type="Gene3D" id="1.10.1740.10">
    <property type="match status" value="1"/>
</dbReference>
<keyword evidence="2" id="KW-0805">Transcription regulation</keyword>
<proteinExistence type="inferred from homology"/>
<comment type="caution">
    <text evidence="7">The sequence shown here is derived from an EMBL/GenBank/DDBJ whole genome shotgun (WGS) entry which is preliminary data.</text>
</comment>
<evidence type="ECO:0000256" key="3">
    <source>
        <dbReference type="ARBA" id="ARBA00023082"/>
    </source>
</evidence>
<name>A0A8J3Z8J8_9ACTN</name>
<dbReference type="PANTHER" id="PTHR43133:SF25">
    <property type="entry name" value="RNA POLYMERASE SIGMA FACTOR RFAY-RELATED"/>
    <property type="match status" value="1"/>
</dbReference>
<keyword evidence="3" id="KW-0731">Sigma factor</keyword>
<dbReference type="Proteomes" id="UP000612585">
    <property type="component" value="Unassembled WGS sequence"/>
</dbReference>
<dbReference type="GO" id="GO:0000428">
    <property type="term" value="C:DNA-directed RNA polymerase complex"/>
    <property type="evidence" value="ECO:0007669"/>
    <property type="project" value="UniProtKB-KW"/>
</dbReference>
<sequence>MGVEDDRARFVELFQRHYGAVMRYAARRVGRDRAPDVVNDVFLVAWRRLADVPVSEPLPWLYATTRHLIGNELRGRSRQARLAARMGGFTEWVEADHADVVVDRLRVRRALAELSEGDQETLRLAAWEGLDADAAAAVLGCSRVAYKVRLYRARRRLAAALGLVRNTPAEPALGPLAHEGGS</sequence>
<keyword evidence="4" id="KW-0804">Transcription</keyword>
<dbReference type="EMBL" id="BOPG01000030">
    <property type="protein sequence ID" value="GIJ57270.1"/>
    <property type="molecule type" value="Genomic_DNA"/>
</dbReference>
<dbReference type="InterPro" id="IPR014284">
    <property type="entry name" value="RNA_pol_sigma-70_dom"/>
</dbReference>
<keyword evidence="7" id="KW-0240">DNA-directed RNA polymerase</keyword>
<dbReference type="GO" id="GO:0006352">
    <property type="term" value="P:DNA-templated transcription initiation"/>
    <property type="evidence" value="ECO:0007669"/>
    <property type="project" value="InterPro"/>
</dbReference>
<dbReference type="InterPro" id="IPR007627">
    <property type="entry name" value="RNA_pol_sigma70_r2"/>
</dbReference>
<dbReference type="SUPFAM" id="SSF88946">
    <property type="entry name" value="Sigma2 domain of RNA polymerase sigma factors"/>
    <property type="match status" value="1"/>
</dbReference>
<organism evidence="7 8">
    <name type="scientific">Virgisporangium aurantiacum</name>
    <dbReference type="NCBI Taxonomy" id="175570"/>
    <lineage>
        <taxon>Bacteria</taxon>
        <taxon>Bacillati</taxon>
        <taxon>Actinomycetota</taxon>
        <taxon>Actinomycetes</taxon>
        <taxon>Micromonosporales</taxon>
        <taxon>Micromonosporaceae</taxon>
        <taxon>Virgisporangium</taxon>
    </lineage>
</organism>
<gene>
    <name evidence="7" type="primary">rpoE_22</name>
    <name evidence="7" type="ORF">Vau01_047860</name>
</gene>
<dbReference type="NCBIfam" id="TIGR02937">
    <property type="entry name" value="sigma70-ECF"/>
    <property type="match status" value="1"/>
</dbReference>
<evidence type="ECO:0000256" key="1">
    <source>
        <dbReference type="ARBA" id="ARBA00010641"/>
    </source>
</evidence>
<dbReference type="AlphaFoldDB" id="A0A8J3Z8J8"/>
<dbReference type="Pfam" id="PF04542">
    <property type="entry name" value="Sigma70_r2"/>
    <property type="match status" value="1"/>
</dbReference>
<dbReference type="PANTHER" id="PTHR43133">
    <property type="entry name" value="RNA POLYMERASE ECF-TYPE SIGMA FACTO"/>
    <property type="match status" value="1"/>
</dbReference>
<reference evidence="7" key="1">
    <citation type="submission" date="2021-01" db="EMBL/GenBank/DDBJ databases">
        <title>Whole genome shotgun sequence of Virgisporangium aurantiacum NBRC 16421.</title>
        <authorList>
            <person name="Komaki H."/>
            <person name="Tamura T."/>
        </authorList>
    </citation>
    <scope>NUCLEOTIDE SEQUENCE</scope>
    <source>
        <strain evidence="7">NBRC 16421</strain>
    </source>
</reference>
<evidence type="ECO:0000259" key="5">
    <source>
        <dbReference type="Pfam" id="PF04542"/>
    </source>
</evidence>
<dbReference type="InterPro" id="IPR039425">
    <property type="entry name" value="RNA_pol_sigma-70-like"/>
</dbReference>
<evidence type="ECO:0000256" key="2">
    <source>
        <dbReference type="ARBA" id="ARBA00023015"/>
    </source>
</evidence>
<comment type="similarity">
    <text evidence="1">Belongs to the sigma-70 factor family. ECF subfamily.</text>
</comment>
<dbReference type="SUPFAM" id="SSF88659">
    <property type="entry name" value="Sigma3 and sigma4 domains of RNA polymerase sigma factors"/>
    <property type="match status" value="1"/>
</dbReference>
<dbReference type="Gene3D" id="1.10.10.10">
    <property type="entry name" value="Winged helix-like DNA-binding domain superfamily/Winged helix DNA-binding domain"/>
    <property type="match status" value="1"/>
</dbReference>
<accession>A0A8J3Z8J8</accession>
<dbReference type="Pfam" id="PF08281">
    <property type="entry name" value="Sigma70_r4_2"/>
    <property type="match status" value="1"/>
</dbReference>
<feature type="domain" description="RNA polymerase sigma factor 70 region 4 type 2" evidence="6">
    <location>
        <begin position="105"/>
        <end position="157"/>
    </location>
</feature>
<dbReference type="InterPro" id="IPR013325">
    <property type="entry name" value="RNA_pol_sigma_r2"/>
</dbReference>
<evidence type="ECO:0000256" key="4">
    <source>
        <dbReference type="ARBA" id="ARBA00023163"/>
    </source>
</evidence>
<evidence type="ECO:0000313" key="7">
    <source>
        <dbReference type="EMBL" id="GIJ57270.1"/>
    </source>
</evidence>
<evidence type="ECO:0000313" key="8">
    <source>
        <dbReference type="Proteomes" id="UP000612585"/>
    </source>
</evidence>
<dbReference type="RefSeq" id="WP_239151803.1">
    <property type="nucleotide sequence ID" value="NZ_BOPG01000030.1"/>
</dbReference>
<evidence type="ECO:0000259" key="6">
    <source>
        <dbReference type="Pfam" id="PF08281"/>
    </source>
</evidence>
<dbReference type="GO" id="GO:0003677">
    <property type="term" value="F:DNA binding"/>
    <property type="evidence" value="ECO:0007669"/>
    <property type="project" value="InterPro"/>
</dbReference>
<dbReference type="InterPro" id="IPR013324">
    <property type="entry name" value="RNA_pol_sigma_r3/r4-like"/>
</dbReference>
<feature type="domain" description="RNA polymerase sigma-70 region 2" evidence="5">
    <location>
        <begin position="13"/>
        <end position="78"/>
    </location>
</feature>
<dbReference type="InterPro" id="IPR013249">
    <property type="entry name" value="RNA_pol_sigma70_r4_t2"/>
</dbReference>